<evidence type="ECO:0000256" key="2">
    <source>
        <dbReference type="SAM" id="SignalP"/>
    </source>
</evidence>
<dbReference type="EMBL" id="FOHX01000018">
    <property type="protein sequence ID" value="SEU40629.1"/>
    <property type="molecule type" value="Genomic_DNA"/>
</dbReference>
<organism evidence="3 4">
    <name type="scientific">Nonomuraea wenchangensis</name>
    <dbReference type="NCBI Taxonomy" id="568860"/>
    <lineage>
        <taxon>Bacteria</taxon>
        <taxon>Bacillati</taxon>
        <taxon>Actinomycetota</taxon>
        <taxon>Actinomycetes</taxon>
        <taxon>Streptosporangiales</taxon>
        <taxon>Streptosporangiaceae</taxon>
        <taxon>Nonomuraea</taxon>
    </lineage>
</organism>
<keyword evidence="2" id="KW-0732">Signal</keyword>
<feature type="compositionally biased region" description="Pro residues" evidence="1">
    <location>
        <begin position="367"/>
        <end position="377"/>
    </location>
</feature>
<feature type="signal peptide" evidence="2">
    <location>
        <begin position="1"/>
        <end position="19"/>
    </location>
</feature>
<protein>
    <submittedName>
        <fullName evidence="3">YD repeat-containing protein</fullName>
    </submittedName>
</protein>
<dbReference type="AlphaFoldDB" id="A0A1I0LK00"/>
<dbReference type="Proteomes" id="UP000199361">
    <property type="component" value="Unassembled WGS sequence"/>
</dbReference>
<dbReference type="STRING" id="568860.SAMN05421811_11892"/>
<feature type="chain" id="PRO_5039464347" evidence="2">
    <location>
        <begin position="20"/>
        <end position="536"/>
    </location>
</feature>
<keyword evidence="4" id="KW-1185">Reference proteome</keyword>
<gene>
    <name evidence="3" type="ORF">SAMN05421811_11892</name>
</gene>
<dbReference type="Gene3D" id="1.20.90.10">
    <property type="entry name" value="Phospholipase A2 domain"/>
    <property type="match status" value="1"/>
</dbReference>
<dbReference type="GO" id="GO:0050482">
    <property type="term" value="P:arachidonate secretion"/>
    <property type="evidence" value="ECO:0007669"/>
    <property type="project" value="InterPro"/>
</dbReference>
<sequence>MKRLAVVTAVTAMVLPLLAAVSGQAATAEAAAETDQPVGPGQYFADSRTFELSELDAAAAVIGRKHAVAAVDGGLAQPKAVPASRADLSVFGPGWQAEFLGGTTGRKLEISSDAAQVTELGTGEQTRYAYKSGAAFPDGGEVRRYEAADGSKLTETSRWDAAAGTLRTTVSETISTNLGTTEAGDDGFTDDAGNAISSADLNQTYVWQQAGASQSDAWRVTGVGTNAFGTSTVQYDAQGRVATITEPAAGEELQNVLSFTYATATTATGTAFGDYAGRLKQITQTSGTGTPQSVAAYSYDSAGLLRTMADPSQSGTQPATYAYDTAGRLTSFDSRLNGGWQLTYTGDSALPTATAAAGNTTPGASDSPPPSLDPPAPGATTGGGEVAGPLSYPSNCWAAVHWMYYSRPCAAWAAHYGWHYPYWRQLPTKRWVVGILYDHCTKSPDKPSGFNFTSACDMHDYGYGIIGNNLKRWYYPYYLDWSRKSDVDSLFYTTLRDWTCTAYSKIRRPLCRNIAWTYRQFVRKGNPKNGANATRD</sequence>
<dbReference type="GO" id="GO:0004623">
    <property type="term" value="F:phospholipase A2 activity"/>
    <property type="evidence" value="ECO:0007669"/>
    <property type="project" value="InterPro"/>
</dbReference>
<dbReference type="Gene3D" id="2.180.10.10">
    <property type="entry name" value="RHS repeat-associated core"/>
    <property type="match status" value="1"/>
</dbReference>
<dbReference type="InterPro" id="IPR015141">
    <property type="entry name" value="PLipase_A2_prok/fun"/>
</dbReference>
<feature type="region of interest" description="Disordered" evidence="1">
    <location>
        <begin position="353"/>
        <end position="384"/>
    </location>
</feature>
<dbReference type="SUPFAM" id="SSF48619">
    <property type="entry name" value="Phospholipase A2, PLA2"/>
    <property type="match status" value="1"/>
</dbReference>
<dbReference type="Pfam" id="PF09056">
    <property type="entry name" value="Phospholip_A2_3"/>
    <property type="match status" value="1"/>
</dbReference>
<dbReference type="GO" id="GO:0006644">
    <property type="term" value="P:phospholipid metabolic process"/>
    <property type="evidence" value="ECO:0007669"/>
    <property type="project" value="InterPro"/>
</dbReference>
<evidence type="ECO:0000313" key="3">
    <source>
        <dbReference type="EMBL" id="SEU40629.1"/>
    </source>
</evidence>
<evidence type="ECO:0000256" key="1">
    <source>
        <dbReference type="SAM" id="MobiDB-lite"/>
    </source>
</evidence>
<dbReference type="OrthoDB" id="5994822at2"/>
<reference evidence="3 4" key="1">
    <citation type="submission" date="2016-10" db="EMBL/GenBank/DDBJ databases">
        <authorList>
            <person name="de Groot N.N."/>
        </authorList>
    </citation>
    <scope>NUCLEOTIDE SEQUENCE [LARGE SCALE GENOMIC DNA]</scope>
    <source>
        <strain evidence="3 4">CGMCC 4.5598</strain>
    </source>
</reference>
<dbReference type="InterPro" id="IPR036444">
    <property type="entry name" value="PLipase_A2_dom_sf"/>
</dbReference>
<dbReference type="RefSeq" id="WP_143082553.1">
    <property type="nucleotide sequence ID" value="NZ_FOHX01000018.1"/>
</dbReference>
<name>A0A1I0LK00_9ACTN</name>
<proteinExistence type="predicted"/>
<evidence type="ECO:0000313" key="4">
    <source>
        <dbReference type="Proteomes" id="UP000199361"/>
    </source>
</evidence>
<accession>A0A1I0LK00</accession>
<feature type="compositionally biased region" description="Low complexity" evidence="1">
    <location>
        <begin position="353"/>
        <end position="366"/>
    </location>
</feature>